<dbReference type="PRINTS" id="PR00413">
    <property type="entry name" value="HADHALOGNASE"/>
</dbReference>
<dbReference type="InterPro" id="IPR041492">
    <property type="entry name" value="HAD_2"/>
</dbReference>
<dbReference type="Pfam" id="PF13419">
    <property type="entry name" value="HAD_2"/>
    <property type="match status" value="1"/>
</dbReference>
<dbReference type="eggNOG" id="COG0546">
    <property type="taxonomic scope" value="Bacteria"/>
</dbReference>
<dbReference type="OrthoDB" id="9782449at2"/>
<dbReference type="GO" id="GO:0006281">
    <property type="term" value="P:DNA repair"/>
    <property type="evidence" value="ECO:0007669"/>
    <property type="project" value="TreeGrafter"/>
</dbReference>
<dbReference type="InterPro" id="IPR050155">
    <property type="entry name" value="HAD-like_hydrolase_sf"/>
</dbReference>
<dbReference type="Gene3D" id="1.10.150.240">
    <property type="entry name" value="Putative phosphatase, domain 2"/>
    <property type="match status" value="1"/>
</dbReference>
<dbReference type="Gene3D" id="3.40.50.1000">
    <property type="entry name" value="HAD superfamily/HAD-like"/>
    <property type="match status" value="1"/>
</dbReference>
<dbReference type="SFLD" id="SFLDS00003">
    <property type="entry name" value="Haloacid_Dehalogenase"/>
    <property type="match status" value="1"/>
</dbReference>
<dbReference type="InterPro" id="IPR006439">
    <property type="entry name" value="HAD-SF_hydro_IA"/>
</dbReference>
<dbReference type="RefSeq" id="WP_028373574.1">
    <property type="nucleotide sequence ID" value="NZ_CAAAJD010000019.1"/>
</dbReference>
<dbReference type="PATRIC" id="fig|45067.4.peg.1903"/>
<comment type="caution">
    <text evidence="1">The sequence shown here is derived from an EMBL/GenBank/DDBJ whole genome shotgun (WGS) entry which is preliminary data.</text>
</comment>
<evidence type="ECO:0000313" key="1">
    <source>
        <dbReference type="EMBL" id="KTD20559.1"/>
    </source>
</evidence>
<dbReference type="STRING" id="45067.Llan_1812"/>
<evidence type="ECO:0000313" key="2">
    <source>
        <dbReference type="Proteomes" id="UP000054869"/>
    </source>
</evidence>
<accession>A0A0W0VKD1</accession>
<dbReference type="GO" id="GO:0005829">
    <property type="term" value="C:cytosol"/>
    <property type="evidence" value="ECO:0007669"/>
    <property type="project" value="TreeGrafter"/>
</dbReference>
<dbReference type="InterPro" id="IPR023214">
    <property type="entry name" value="HAD_sf"/>
</dbReference>
<keyword evidence="2" id="KW-1185">Reference proteome</keyword>
<proteinExistence type="predicted"/>
<protein>
    <submittedName>
        <fullName evidence="1">Phosphatase</fullName>
    </submittedName>
</protein>
<sequence>MSKPYRLVVFDWEGTLGDTLGQIFNSVATEARRLNFGEIDQQVARQAVDLGLVKALRKVFPHLSDAQHEQLLYAVQQSLISRSTEVYLIPGAKDFVGRLQQAGIDVAIASNKGQQSLQRVLHISGLDTLFKVTRSAGQTAAKPSPEMLKEILDTFDVTADEALMVGDSVTDMQMAKNLGVDAIGVDFYHQQKTALLAAGALAVFDDYQHLADYLQLPKEGGLR</sequence>
<dbReference type="EMBL" id="LNYI01000038">
    <property type="protein sequence ID" value="KTD20559.1"/>
    <property type="molecule type" value="Genomic_DNA"/>
</dbReference>
<dbReference type="InterPro" id="IPR023198">
    <property type="entry name" value="PGP-like_dom2"/>
</dbReference>
<dbReference type="SUPFAM" id="SSF56784">
    <property type="entry name" value="HAD-like"/>
    <property type="match status" value="1"/>
</dbReference>
<name>A0A0W0VKD1_9GAMM</name>
<dbReference type="NCBIfam" id="TIGR01662">
    <property type="entry name" value="HAD-SF-IIIA"/>
    <property type="match status" value="1"/>
</dbReference>
<reference evidence="1 2" key="1">
    <citation type="submission" date="2015-11" db="EMBL/GenBank/DDBJ databases">
        <title>Genomic analysis of 38 Legionella species identifies large and diverse effector repertoires.</title>
        <authorList>
            <person name="Burstein D."/>
            <person name="Amaro F."/>
            <person name="Zusman T."/>
            <person name="Lifshitz Z."/>
            <person name="Cohen O."/>
            <person name="Gilbert J.A."/>
            <person name="Pupko T."/>
            <person name="Shuman H.A."/>
            <person name="Segal G."/>
        </authorList>
    </citation>
    <scope>NUCLEOTIDE SEQUENCE [LARGE SCALE GENOMIC DNA]</scope>
    <source>
        <strain evidence="1 2">ATCC 49751</strain>
    </source>
</reference>
<dbReference type="PANTHER" id="PTHR43434:SF24">
    <property type="entry name" value="HYDROLASE-RELATED"/>
    <property type="match status" value="1"/>
</dbReference>
<dbReference type="NCBIfam" id="TIGR01549">
    <property type="entry name" value="HAD-SF-IA-v1"/>
    <property type="match status" value="1"/>
</dbReference>
<dbReference type="AlphaFoldDB" id="A0A0W0VKD1"/>
<dbReference type="PANTHER" id="PTHR43434">
    <property type="entry name" value="PHOSPHOGLYCOLATE PHOSPHATASE"/>
    <property type="match status" value="1"/>
</dbReference>
<gene>
    <name evidence="1" type="ORF">Llan_1812</name>
</gene>
<organism evidence="1 2">
    <name type="scientific">Legionella lansingensis</name>
    <dbReference type="NCBI Taxonomy" id="45067"/>
    <lineage>
        <taxon>Bacteria</taxon>
        <taxon>Pseudomonadati</taxon>
        <taxon>Pseudomonadota</taxon>
        <taxon>Gammaproteobacteria</taxon>
        <taxon>Legionellales</taxon>
        <taxon>Legionellaceae</taxon>
        <taxon>Legionella</taxon>
    </lineage>
</organism>
<dbReference type="InterPro" id="IPR036412">
    <property type="entry name" value="HAD-like_sf"/>
</dbReference>
<dbReference type="InterPro" id="IPR006549">
    <property type="entry name" value="HAD-SF_hydro_IIIA"/>
</dbReference>
<dbReference type="Proteomes" id="UP000054869">
    <property type="component" value="Unassembled WGS sequence"/>
</dbReference>
<dbReference type="GO" id="GO:0008967">
    <property type="term" value="F:phosphoglycolate phosphatase activity"/>
    <property type="evidence" value="ECO:0007669"/>
    <property type="project" value="TreeGrafter"/>
</dbReference>
<dbReference type="SFLD" id="SFLDG01129">
    <property type="entry name" value="C1.5:_HAD__Beta-PGM__Phosphata"/>
    <property type="match status" value="1"/>
</dbReference>